<protein>
    <recommendedName>
        <fullName evidence="2">Phospholipid/glycerol acyltransferase domain-containing protein</fullName>
    </recommendedName>
</protein>
<sequence>MPPAGGFCYEIAHQVMSMTVDLFFRDVRARSSYHVPNTGPVILVCAPHANQFVDPAIIAKFIKRPIGFIVARKSIERRFVGAMARWMNSIPVDRPQDLIKTGSGTIYIEPDQPTRIKGINTKFTVQLEPKSTLSVTGGSAEVVEVISDTEATLKTPFEGKDPAALKSLLTSRNEAENQPAGATYKITPFVDQSQLFKSVIERLANNGVVGIFPEGGSHDRSDFLPLKAGVTIMALSAMAQHPGLDVKIVPVGLNYFNPDRFRSRAVVEYGEPISVTRKQVEQFKKGGADKRAACGALLDTIYQALKQITVTAPDYDTLMLIQAARRLYAPDTHKLTLAQNVELTRRLMAGYLKFKDDARQKDLLDRVRDYNRILKSYGIRDSEVKYAQLKRRRSLYLFVARLSELLVLAVCATPGLILFGPLGLVARYYSHKMAKAALKGSSVKISGRDVVSTWKVLTTLVLSPLLFTFYSGAVVYYFGRLWPLRRRVLLYCLSWMTWPILGYATIRVGDEGIALARSLRPLWLSITDRSATHALQTARATLRRMIHLYIDALGPQAVSDYVSDRIVPPLVTHAEIAYAEKASDNLEKGEFVEAGFAWDLHSPDDDDDVFFHSKQQVSPTSPEQPVAPGWPTLEEGLRKRFPDEHPTELKRHSPHLKTGNPKSLVSSNMVTGLFIIVLLLQSFHQVARCARPGLDETELVKYIDLLIKRRNEWTSDGAKEPNIFQRYLMQVDYWSQQIPLSNAEYASILVAEAIPADVHDVCAILFETPTDNMSPIHLEFCLEASVNLYTVALDISEKMSNEGESSSGSNSLRDFEINALVTEYETRLKMYANKMGKNAYATIFGDHRDFLTPWDDPVSDEEQGLYPTVTEEYPSPQAIMDVLEAHLARITKFVAELGEHAHILIPSKSVAFLLVNKGPEWCKDGSRPAHFPQTFLSAPGNAMHWERLAVAKVQLLQEIISTYLHHSSELKAQWPKYVNALEKNAGRMRENLLDLFREDAEQAMHRLCVARGYTTGAPRYGSSDT</sequence>
<evidence type="ECO:0000313" key="3">
    <source>
        <dbReference type="EMBL" id="TPX36392.1"/>
    </source>
</evidence>
<dbReference type="Pfam" id="PF01553">
    <property type="entry name" value="Acyltransferase"/>
    <property type="match status" value="1"/>
</dbReference>
<evidence type="ECO:0000313" key="4">
    <source>
        <dbReference type="Proteomes" id="UP000317494"/>
    </source>
</evidence>
<feature type="non-terminal residue" evidence="3">
    <location>
        <position position="1025"/>
    </location>
</feature>
<proteinExistence type="predicted"/>
<feature type="transmembrane region" description="Helical" evidence="1">
    <location>
        <begin position="456"/>
        <end position="478"/>
    </location>
</feature>
<keyword evidence="1" id="KW-1133">Transmembrane helix</keyword>
<keyword evidence="1" id="KW-0472">Membrane</keyword>
<dbReference type="PANTHER" id="PTHR31605:SF0">
    <property type="entry name" value="GLYCEROL-3-PHOSPHATE O-ACYLTRANSFERASE 1"/>
    <property type="match status" value="1"/>
</dbReference>
<dbReference type="SMART" id="SM00563">
    <property type="entry name" value="PlsC"/>
    <property type="match status" value="1"/>
</dbReference>
<feature type="transmembrane region" description="Helical" evidence="1">
    <location>
        <begin position="395"/>
        <end position="419"/>
    </location>
</feature>
<gene>
    <name evidence="3" type="ORF">SeMB42_g07095</name>
</gene>
<dbReference type="GO" id="GO:0008654">
    <property type="term" value="P:phospholipid biosynthetic process"/>
    <property type="evidence" value="ECO:0007669"/>
    <property type="project" value="TreeGrafter"/>
</dbReference>
<dbReference type="GO" id="GO:0004366">
    <property type="term" value="F:glycerol-3-phosphate O-acyltransferase activity"/>
    <property type="evidence" value="ECO:0007669"/>
    <property type="project" value="TreeGrafter"/>
</dbReference>
<dbReference type="Proteomes" id="UP000317494">
    <property type="component" value="Unassembled WGS sequence"/>
</dbReference>
<keyword evidence="1" id="KW-0812">Transmembrane</keyword>
<organism evidence="3 4">
    <name type="scientific">Synchytrium endobioticum</name>
    <dbReference type="NCBI Taxonomy" id="286115"/>
    <lineage>
        <taxon>Eukaryota</taxon>
        <taxon>Fungi</taxon>
        <taxon>Fungi incertae sedis</taxon>
        <taxon>Chytridiomycota</taxon>
        <taxon>Chytridiomycota incertae sedis</taxon>
        <taxon>Chytridiomycetes</taxon>
        <taxon>Synchytriales</taxon>
        <taxon>Synchytriaceae</taxon>
        <taxon>Synchytrium</taxon>
    </lineage>
</organism>
<evidence type="ECO:0000259" key="2">
    <source>
        <dbReference type="SMART" id="SM00563"/>
    </source>
</evidence>
<reference evidence="3 4" key="1">
    <citation type="journal article" date="2019" name="Sci. Rep.">
        <title>Comparative genomics of chytrid fungi reveal insights into the obligate biotrophic and pathogenic lifestyle of Synchytrium endobioticum.</title>
        <authorList>
            <person name="van de Vossenberg B.T.L.H."/>
            <person name="Warris S."/>
            <person name="Nguyen H.D.T."/>
            <person name="van Gent-Pelzer M.P.E."/>
            <person name="Joly D.L."/>
            <person name="van de Geest H.C."/>
            <person name="Bonants P.J.M."/>
            <person name="Smith D.S."/>
            <person name="Levesque C.A."/>
            <person name="van der Lee T.A.J."/>
        </authorList>
    </citation>
    <scope>NUCLEOTIDE SEQUENCE [LARGE SCALE GENOMIC DNA]</scope>
    <source>
        <strain evidence="3 4">MB42</strain>
    </source>
</reference>
<comment type="caution">
    <text evidence="3">The sequence shown here is derived from an EMBL/GenBank/DDBJ whole genome shotgun (WGS) entry which is preliminary data.</text>
</comment>
<dbReference type="EMBL" id="QEAN01000457">
    <property type="protein sequence ID" value="TPX36392.1"/>
    <property type="molecule type" value="Genomic_DNA"/>
</dbReference>
<accession>A0A507C9W3</accession>
<dbReference type="SUPFAM" id="SSF69593">
    <property type="entry name" value="Glycerol-3-phosphate (1)-acyltransferase"/>
    <property type="match status" value="2"/>
</dbReference>
<evidence type="ECO:0000256" key="1">
    <source>
        <dbReference type="SAM" id="Phobius"/>
    </source>
</evidence>
<name>A0A507C9W3_9FUNG</name>
<dbReference type="PANTHER" id="PTHR31605">
    <property type="entry name" value="GLYCEROL-3-PHOSPHATE O-ACYLTRANSFERASE 1"/>
    <property type="match status" value="1"/>
</dbReference>
<dbReference type="InterPro" id="IPR002123">
    <property type="entry name" value="Plipid/glycerol_acylTrfase"/>
</dbReference>
<feature type="domain" description="Phospholipid/glycerol acyltransferase" evidence="2">
    <location>
        <begin position="42"/>
        <end position="256"/>
    </location>
</feature>
<dbReference type="InterPro" id="IPR052744">
    <property type="entry name" value="GPAT/DAPAT"/>
</dbReference>
<dbReference type="STRING" id="286115.A0A507C9W3"/>
<keyword evidence="4" id="KW-1185">Reference proteome</keyword>
<dbReference type="GO" id="GO:0016287">
    <property type="term" value="F:glycerone-phosphate O-acyltransferase activity"/>
    <property type="evidence" value="ECO:0007669"/>
    <property type="project" value="TreeGrafter"/>
</dbReference>
<dbReference type="VEuPathDB" id="FungiDB:SeMB42_g07095"/>
<dbReference type="AlphaFoldDB" id="A0A507C9W3"/>